<reference evidence="2 3" key="1">
    <citation type="submission" date="2019-04" db="EMBL/GenBank/DDBJ databases">
        <title>Genome sequence of strain shin9-1.</title>
        <authorList>
            <person name="Gao J."/>
            <person name="Sun J."/>
        </authorList>
    </citation>
    <scope>NUCLEOTIDE SEQUENCE [LARGE SCALE GENOMIC DNA]</scope>
    <source>
        <strain evidence="3">shin9-1</strain>
    </source>
</reference>
<feature type="transmembrane region" description="Helical" evidence="1">
    <location>
        <begin position="49"/>
        <end position="69"/>
    </location>
</feature>
<organism evidence="2 3">
    <name type="scientific">Peteryoungia ipomoeae</name>
    <dbReference type="NCBI Taxonomy" id="1210932"/>
    <lineage>
        <taxon>Bacteria</taxon>
        <taxon>Pseudomonadati</taxon>
        <taxon>Pseudomonadota</taxon>
        <taxon>Alphaproteobacteria</taxon>
        <taxon>Hyphomicrobiales</taxon>
        <taxon>Rhizobiaceae</taxon>
        <taxon>Peteryoungia</taxon>
    </lineage>
</organism>
<gene>
    <name evidence="2" type="ORF">FAA97_02050</name>
</gene>
<keyword evidence="1" id="KW-1133">Transmembrane helix</keyword>
<evidence type="ECO:0000313" key="3">
    <source>
        <dbReference type="Proteomes" id="UP000308828"/>
    </source>
</evidence>
<dbReference type="RefSeq" id="WP_136596859.1">
    <property type="nucleotide sequence ID" value="NZ_STGV01000001.1"/>
</dbReference>
<dbReference type="OrthoDB" id="6630986at2"/>
<proteinExistence type="predicted"/>
<sequence length="94" mass="9835">MTKVSLWIAHCICAVAILVQLLVRGSEYDWMHGMDASIETAQIESAGNRAVIAGLALVLALASQGFVAASTRSTAERRLSFALAAGSALLFLTG</sequence>
<evidence type="ECO:0000313" key="2">
    <source>
        <dbReference type="EMBL" id="THV25013.1"/>
    </source>
</evidence>
<name>A0A4S8P4L0_9HYPH</name>
<comment type="caution">
    <text evidence="2">The sequence shown here is derived from an EMBL/GenBank/DDBJ whole genome shotgun (WGS) entry which is preliminary data.</text>
</comment>
<keyword evidence="1" id="KW-0472">Membrane</keyword>
<evidence type="ECO:0000256" key="1">
    <source>
        <dbReference type="SAM" id="Phobius"/>
    </source>
</evidence>
<accession>A0A4S8P4L0</accession>
<dbReference type="EMBL" id="STGV01000001">
    <property type="protein sequence ID" value="THV25013.1"/>
    <property type="molecule type" value="Genomic_DNA"/>
</dbReference>
<keyword evidence="3" id="KW-1185">Reference proteome</keyword>
<protein>
    <submittedName>
        <fullName evidence="2">Uncharacterized protein</fullName>
    </submittedName>
</protein>
<dbReference type="Proteomes" id="UP000308828">
    <property type="component" value="Unassembled WGS sequence"/>
</dbReference>
<keyword evidence="1" id="KW-0812">Transmembrane</keyword>
<dbReference type="AlphaFoldDB" id="A0A4S8P4L0"/>